<sequence length="203" mass="23448">NIIVKGSIPPHVSELVIQLGKEFARKDLGQLHYLLRIEVKCFEGGIHLNQIKYVFEMLSKTEMTLAKVIATSLVRLQYLILTRLDITHDVNLEDYFIQSPNIKHLQGVKMILRYIKGSIHFRLRIISQSPCRLYGYSDVYLGGCTTTRRSTTWYSINLGENCISWTSKKKNTVARSSVETEHKELAFTPAEMTWIFYLIYDLG</sequence>
<dbReference type="AlphaFoldDB" id="A0A3Q7IGQ4"/>
<dbReference type="Proteomes" id="UP000004994">
    <property type="component" value="Chromosome 10"/>
</dbReference>
<keyword evidence="2" id="KW-1185">Reference proteome</keyword>
<evidence type="ECO:0008006" key="3">
    <source>
        <dbReference type="Google" id="ProtNLM"/>
    </source>
</evidence>
<dbReference type="STRING" id="4081.A0A3Q7IGQ4"/>
<dbReference type="EnsemblPlants" id="Solyc10g052861.1.1">
    <property type="protein sequence ID" value="Solyc10g052861.1.1"/>
    <property type="gene ID" value="Solyc10g052861.1"/>
</dbReference>
<proteinExistence type="predicted"/>
<organism evidence="1">
    <name type="scientific">Solanum lycopersicum</name>
    <name type="common">Tomato</name>
    <name type="synonym">Lycopersicon esculentum</name>
    <dbReference type="NCBI Taxonomy" id="4081"/>
    <lineage>
        <taxon>Eukaryota</taxon>
        <taxon>Viridiplantae</taxon>
        <taxon>Streptophyta</taxon>
        <taxon>Embryophyta</taxon>
        <taxon>Tracheophyta</taxon>
        <taxon>Spermatophyta</taxon>
        <taxon>Magnoliopsida</taxon>
        <taxon>eudicotyledons</taxon>
        <taxon>Gunneridae</taxon>
        <taxon>Pentapetalae</taxon>
        <taxon>asterids</taxon>
        <taxon>lamiids</taxon>
        <taxon>Solanales</taxon>
        <taxon>Solanaceae</taxon>
        <taxon>Solanoideae</taxon>
        <taxon>Solaneae</taxon>
        <taxon>Solanum</taxon>
        <taxon>Solanum subgen. Lycopersicon</taxon>
    </lineage>
</organism>
<dbReference type="Gramene" id="Solyc10g052861.1.1">
    <property type="protein sequence ID" value="Solyc10g052861.1.1"/>
    <property type="gene ID" value="Solyc10g052861.1"/>
</dbReference>
<reference evidence="1" key="1">
    <citation type="journal article" date="2012" name="Nature">
        <title>The tomato genome sequence provides insights into fleshy fruit evolution.</title>
        <authorList>
            <consortium name="Tomato Genome Consortium"/>
        </authorList>
    </citation>
    <scope>NUCLEOTIDE SEQUENCE [LARGE SCALE GENOMIC DNA]</scope>
    <source>
        <strain evidence="1">cv. Heinz 1706</strain>
    </source>
</reference>
<dbReference type="CDD" id="cd09272">
    <property type="entry name" value="RNase_HI_RT_Ty1"/>
    <property type="match status" value="1"/>
</dbReference>
<name>A0A3Q7IGQ4_SOLLC</name>
<dbReference type="InParanoid" id="A0A3Q7IGQ4"/>
<evidence type="ECO:0000313" key="1">
    <source>
        <dbReference type="EnsemblPlants" id="Solyc10g052861.1.1"/>
    </source>
</evidence>
<dbReference type="PANTHER" id="PTHR11439">
    <property type="entry name" value="GAG-POL-RELATED RETROTRANSPOSON"/>
    <property type="match status" value="1"/>
</dbReference>
<protein>
    <recommendedName>
        <fullName evidence="3">Reverse transcriptase Ty1/copia-type domain-containing protein</fullName>
    </recommendedName>
</protein>
<evidence type="ECO:0000313" key="2">
    <source>
        <dbReference type="Proteomes" id="UP000004994"/>
    </source>
</evidence>
<dbReference type="PANTHER" id="PTHR11439:SF455">
    <property type="entry name" value="RLK (RECEPTOR-LIKE PROTEIN KINASE) 8, PUTATIVE-RELATED"/>
    <property type="match status" value="1"/>
</dbReference>
<accession>A0A3Q7IGQ4</accession>
<reference evidence="1" key="2">
    <citation type="submission" date="2019-01" db="UniProtKB">
        <authorList>
            <consortium name="EnsemblPlants"/>
        </authorList>
    </citation>
    <scope>IDENTIFICATION</scope>
    <source>
        <strain evidence="1">cv. Heinz 1706</strain>
    </source>
</reference>